<sequence length="333" mass="38587">MNKINSYTRIDIMDYLRGFALIGVLLVNSFQVMNNVSNYNELHAGLYYIFNSKFYPILFFLFGLGSYFFMNRSQQQIKNRYLLFFRRICFLFVLGLIHTFYAPSGIHDVLMQYAVLGLFIALFFKTNRWTNLVVTIILIILSIVTAFCQPYYGERIAWLELISAISKWLSLMMIGFTMGQFKIMENIYAKVKHVLIFLIGIICAYVILYFVFISVEITPAGIEILEDYLVSSMMVSILIISLQWNQIKAILSPLKLYGQMSLTNYLAQSALLIVFSSMISIHSLITFLIIHAVLLTGSSIWLKYCKMGPVELLLRSFTYWSKVQIQKTKQVEK</sequence>
<dbReference type="InterPro" id="IPR052529">
    <property type="entry name" value="Bact_Transport_Assoc"/>
</dbReference>
<feature type="transmembrane region" description="Helical" evidence="1">
    <location>
        <begin position="131"/>
        <end position="152"/>
    </location>
</feature>
<evidence type="ECO:0000259" key="2">
    <source>
        <dbReference type="Pfam" id="PF04235"/>
    </source>
</evidence>
<protein>
    <submittedName>
        <fullName evidence="3">Hypothetical membrane protein</fullName>
    </submittedName>
</protein>
<feature type="transmembrane region" description="Helical" evidence="1">
    <location>
        <begin position="193"/>
        <end position="215"/>
    </location>
</feature>
<dbReference type="HOGENOM" id="CLU_039610_0_1_9"/>
<dbReference type="AlphaFoldDB" id="C0ZE99"/>
<keyword evidence="1" id="KW-0812">Transmembrane</keyword>
<feature type="transmembrane region" description="Helical" evidence="1">
    <location>
        <begin position="81"/>
        <end position="100"/>
    </location>
</feature>
<feature type="transmembrane region" description="Helical" evidence="1">
    <location>
        <begin position="12"/>
        <end position="33"/>
    </location>
</feature>
<dbReference type="PANTHER" id="PTHR30590:SF3">
    <property type="entry name" value="HYPOTHETICAL MEMBRANE SPANNING PROTEIN"/>
    <property type="match status" value="1"/>
</dbReference>
<organism evidence="3 4">
    <name type="scientific">Brevibacillus brevis (strain 47 / JCM 6285 / NBRC 100599)</name>
    <dbReference type="NCBI Taxonomy" id="358681"/>
    <lineage>
        <taxon>Bacteria</taxon>
        <taxon>Bacillati</taxon>
        <taxon>Bacillota</taxon>
        <taxon>Bacilli</taxon>
        <taxon>Bacillales</taxon>
        <taxon>Paenibacillaceae</taxon>
        <taxon>Brevibacillus</taxon>
    </lineage>
</organism>
<dbReference type="STRING" id="358681.BBR47_31310"/>
<keyword evidence="1" id="KW-0472">Membrane</keyword>
<keyword evidence="1" id="KW-1133">Transmembrane helix</keyword>
<feature type="domain" description="DUF418" evidence="2">
    <location>
        <begin position="191"/>
        <end position="320"/>
    </location>
</feature>
<feature type="transmembrane region" description="Helical" evidence="1">
    <location>
        <begin position="106"/>
        <end position="124"/>
    </location>
</feature>
<evidence type="ECO:0000313" key="3">
    <source>
        <dbReference type="EMBL" id="BAH44108.1"/>
    </source>
</evidence>
<accession>C0ZE99</accession>
<dbReference type="PANTHER" id="PTHR30590">
    <property type="entry name" value="INNER MEMBRANE PROTEIN"/>
    <property type="match status" value="1"/>
</dbReference>
<gene>
    <name evidence="3" type="ordered locus">BBR47_31310</name>
</gene>
<feature type="transmembrane region" description="Helical" evidence="1">
    <location>
        <begin position="45"/>
        <end position="69"/>
    </location>
</feature>
<dbReference type="EMBL" id="AP008955">
    <property type="protein sequence ID" value="BAH44108.1"/>
    <property type="molecule type" value="Genomic_DNA"/>
</dbReference>
<reference evidence="3 4" key="1">
    <citation type="submission" date="2005-03" db="EMBL/GenBank/DDBJ databases">
        <title>Brevibacillus brevis strain 47, complete genome.</title>
        <authorList>
            <person name="Hosoyama A."/>
            <person name="Yamada R."/>
            <person name="Hongo Y."/>
            <person name="Terui Y."/>
            <person name="Ankai A."/>
            <person name="Masuyama W."/>
            <person name="Sekiguchi M."/>
            <person name="Takeda T."/>
            <person name="Asano K."/>
            <person name="Ohji S."/>
            <person name="Ichikawa N."/>
            <person name="Narita S."/>
            <person name="Aoki N."/>
            <person name="Miura H."/>
            <person name="Matsushita S."/>
            <person name="Sekigawa T."/>
            <person name="Yamagata H."/>
            <person name="Yoshikawa H."/>
            <person name="Udaka S."/>
            <person name="Tanikawa S."/>
            <person name="Fujita N."/>
        </authorList>
    </citation>
    <scope>NUCLEOTIDE SEQUENCE [LARGE SCALE GENOMIC DNA]</scope>
    <source>
        <strain evidence="4">47 / JCM 6285 / NBRC 100599</strain>
    </source>
</reference>
<dbReference type="RefSeq" id="WP_015891423.1">
    <property type="nucleotide sequence ID" value="NC_012491.1"/>
</dbReference>
<dbReference type="Proteomes" id="UP000001877">
    <property type="component" value="Chromosome"/>
</dbReference>
<feature type="transmembrane region" description="Helical" evidence="1">
    <location>
        <begin position="281"/>
        <end position="302"/>
    </location>
</feature>
<feature type="transmembrane region" description="Helical" evidence="1">
    <location>
        <begin position="227"/>
        <end position="244"/>
    </location>
</feature>
<dbReference type="KEGG" id="bbe:BBR47_31310"/>
<dbReference type="Pfam" id="PF04235">
    <property type="entry name" value="DUF418"/>
    <property type="match status" value="1"/>
</dbReference>
<name>C0ZE99_BREBN</name>
<proteinExistence type="predicted"/>
<evidence type="ECO:0000256" key="1">
    <source>
        <dbReference type="SAM" id="Phobius"/>
    </source>
</evidence>
<dbReference type="InterPro" id="IPR007349">
    <property type="entry name" value="DUF418"/>
</dbReference>
<evidence type="ECO:0000313" key="4">
    <source>
        <dbReference type="Proteomes" id="UP000001877"/>
    </source>
</evidence>
<dbReference type="eggNOG" id="COG2311">
    <property type="taxonomic scope" value="Bacteria"/>
</dbReference>
<keyword evidence="4" id="KW-1185">Reference proteome</keyword>
<feature type="transmembrane region" description="Helical" evidence="1">
    <location>
        <begin position="158"/>
        <end position="181"/>
    </location>
</feature>